<dbReference type="AlphaFoldDB" id="A0A9N9NQ73"/>
<dbReference type="Proteomes" id="UP000789405">
    <property type="component" value="Unassembled WGS sequence"/>
</dbReference>
<sequence>MLASSNISQQTKSKKHAGGKHKHYLTEYIIITDEYVNPQKPNAKYCYCLACHESNSEKEQAKNILNKEELEASKKLRLDEEEESSDDNSLVSSKSETQFEDQILNITITNGWSFCWVEDKNVIAYYRWLNPHLALPSCKQLAGRILKSATDTN</sequence>
<comment type="caution">
    <text evidence="2">The sequence shown here is derived from an EMBL/GenBank/DDBJ whole genome shotgun (WGS) entry which is preliminary data.</text>
</comment>
<feature type="region of interest" description="Disordered" evidence="1">
    <location>
        <begin position="75"/>
        <end position="94"/>
    </location>
</feature>
<evidence type="ECO:0000256" key="1">
    <source>
        <dbReference type="SAM" id="MobiDB-lite"/>
    </source>
</evidence>
<dbReference type="EMBL" id="CAJVPY010015781">
    <property type="protein sequence ID" value="CAG8753633.1"/>
    <property type="molecule type" value="Genomic_DNA"/>
</dbReference>
<keyword evidence="3" id="KW-1185">Reference proteome</keyword>
<proteinExistence type="predicted"/>
<dbReference type="OrthoDB" id="2445523at2759"/>
<protein>
    <submittedName>
        <fullName evidence="2">23162_t:CDS:1</fullName>
    </submittedName>
</protein>
<name>A0A9N9NQ73_9GLOM</name>
<evidence type="ECO:0000313" key="3">
    <source>
        <dbReference type="Proteomes" id="UP000789405"/>
    </source>
</evidence>
<organism evidence="2 3">
    <name type="scientific">Dentiscutata erythropus</name>
    <dbReference type="NCBI Taxonomy" id="1348616"/>
    <lineage>
        <taxon>Eukaryota</taxon>
        <taxon>Fungi</taxon>
        <taxon>Fungi incertae sedis</taxon>
        <taxon>Mucoromycota</taxon>
        <taxon>Glomeromycotina</taxon>
        <taxon>Glomeromycetes</taxon>
        <taxon>Diversisporales</taxon>
        <taxon>Gigasporaceae</taxon>
        <taxon>Dentiscutata</taxon>
    </lineage>
</organism>
<evidence type="ECO:0000313" key="2">
    <source>
        <dbReference type="EMBL" id="CAG8753633.1"/>
    </source>
</evidence>
<reference evidence="2" key="1">
    <citation type="submission" date="2021-06" db="EMBL/GenBank/DDBJ databases">
        <authorList>
            <person name="Kallberg Y."/>
            <person name="Tangrot J."/>
            <person name="Rosling A."/>
        </authorList>
    </citation>
    <scope>NUCLEOTIDE SEQUENCE</scope>
    <source>
        <strain evidence="2">MA453B</strain>
    </source>
</reference>
<gene>
    <name evidence="2" type="ORF">DERYTH_LOCUS17121</name>
</gene>
<accession>A0A9N9NQ73</accession>